<name>A0A8S0VW02_CYCAE</name>
<comment type="caution">
    <text evidence="2">The sequence shown here is derived from an EMBL/GenBank/DDBJ whole genome shotgun (WGS) entry which is preliminary data.</text>
</comment>
<organism evidence="2 3">
    <name type="scientific">Cyclocybe aegerita</name>
    <name type="common">Black poplar mushroom</name>
    <name type="synonym">Agrocybe aegerita</name>
    <dbReference type="NCBI Taxonomy" id="1973307"/>
    <lineage>
        <taxon>Eukaryota</taxon>
        <taxon>Fungi</taxon>
        <taxon>Dikarya</taxon>
        <taxon>Basidiomycota</taxon>
        <taxon>Agaricomycotina</taxon>
        <taxon>Agaricomycetes</taxon>
        <taxon>Agaricomycetidae</taxon>
        <taxon>Agaricales</taxon>
        <taxon>Agaricineae</taxon>
        <taxon>Bolbitiaceae</taxon>
        <taxon>Cyclocybe</taxon>
    </lineage>
</organism>
<evidence type="ECO:0000256" key="1">
    <source>
        <dbReference type="SAM" id="MobiDB-lite"/>
    </source>
</evidence>
<sequence>MADLRLPNGKRLFGNSRDRARSKRRLTTIISRSYMHADRNNSDDGNESDLTMESGPVIKEEDILSLHPAPTRAGTSDPTLGLNNATQTAPLNALEPNRALLQISPKLTILNSNMDGNGKLSFVINYGSPTVWVLYHQVNQDAGIKVYLRNLSTKDWEEYMTGGEKAWLEPADLGIHLDGQQIQVTEVHRMKKWDGRMMLEISVSDLVLDEDGVHRMGLVEEAAQFLHENAFDIV</sequence>
<gene>
    <name evidence="2" type="ORF">AAE3_LOCUS1194</name>
</gene>
<protein>
    <submittedName>
        <fullName evidence="2">Uncharacterized protein</fullName>
    </submittedName>
</protein>
<keyword evidence="3" id="KW-1185">Reference proteome</keyword>
<evidence type="ECO:0000313" key="2">
    <source>
        <dbReference type="EMBL" id="CAA7258617.1"/>
    </source>
</evidence>
<reference evidence="2 3" key="1">
    <citation type="submission" date="2020-01" db="EMBL/GenBank/DDBJ databases">
        <authorList>
            <person name="Gupta K D."/>
        </authorList>
    </citation>
    <scope>NUCLEOTIDE SEQUENCE [LARGE SCALE GENOMIC DNA]</scope>
</reference>
<evidence type="ECO:0000313" key="3">
    <source>
        <dbReference type="Proteomes" id="UP000467700"/>
    </source>
</evidence>
<feature type="region of interest" description="Disordered" evidence="1">
    <location>
        <begin position="1"/>
        <end position="20"/>
    </location>
</feature>
<proteinExistence type="predicted"/>
<dbReference type="OrthoDB" id="5368122at2759"/>
<dbReference type="Proteomes" id="UP000467700">
    <property type="component" value="Unassembled WGS sequence"/>
</dbReference>
<dbReference type="AlphaFoldDB" id="A0A8S0VW02"/>
<accession>A0A8S0VW02</accession>
<dbReference type="EMBL" id="CACVBS010000002">
    <property type="protein sequence ID" value="CAA7258617.1"/>
    <property type="molecule type" value="Genomic_DNA"/>
</dbReference>